<keyword evidence="10" id="KW-0175">Coiled coil</keyword>
<reference evidence="15" key="2">
    <citation type="submission" date="2025-08" db="UniProtKB">
        <authorList>
            <consortium name="Ensembl"/>
        </authorList>
    </citation>
    <scope>IDENTIFICATION</scope>
</reference>
<dbReference type="GO" id="GO:0009897">
    <property type="term" value="C:external side of plasma membrane"/>
    <property type="evidence" value="ECO:0007669"/>
    <property type="project" value="TreeGrafter"/>
</dbReference>
<name>A0AAZ1Y4Z3_OREAU</name>
<accession>A0AAZ1Y4Z3</accession>
<feature type="domain" description="Ig-like" evidence="14">
    <location>
        <begin position="44"/>
        <end position="128"/>
    </location>
</feature>
<dbReference type="InterPro" id="IPR007110">
    <property type="entry name" value="Ig-like_dom"/>
</dbReference>
<dbReference type="InterPro" id="IPR013106">
    <property type="entry name" value="Ig_V-set"/>
</dbReference>
<keyword evidence="6" id="KW-1015">Disulfide bond</keyword>
<dbReference type="SUPFAM" id="SSF48726">
    <property type="entry name" value="Immunoglobulin"/>
    <property type="match status" value="2"/>
</dbReference>
<dbReference type="PROSITE" id="PS51257">
    <property type="entry name" value="PROKAR_LIPOPROTEIN"/>
    <property type="match status" value="1"/>
</dbReference>
<proteinExistence type="inferred from homology"/>
<feature type="signal peptide" evidence="13">
    <location>
        <begin position="1"/>
        <end position="28"/>
    </location>
</feature>
<dbReference type="GO" id="GO:0042110">
    <property type="term" value="P:T cell activation"/>
    <property type="evidence" value="ECO:0007669"/>
    <property type="project" value="UniProtKB-ARBA"/>
</dbReference>
<dbReference type="PROSITE" id="PS50835">
    <property type="entry name" value="IG_LIKE"/>
    <property type="match status" value="2"/>
</dbReference>
<evidence type="ECO:0000313" key="16">
    <source>
        <dbReference type="Proteomes" id="UP000472276"/>
    </source>
</evidence>
<keyword evidence="8" id="KW-0393">Immunoglobulin domain</keyword>
<feature type="coiled-coil region" evidence="10">
    <location>
        <begin position="390"/>
        <end position="452"/>
    </location>
</feature>
<reference evidence="16" key="1">
    <citation type="submission" date="2020-03" db="EMBL/GenBank/DDBJ databases">
        <title>Evolution of repeat sequences and sex chromosomes of tilapia species revealed by chromosome-level genomes.</title>
        <authorList>
            <person name="Xu L."/>
            <person name="Tao W."/>
            <person name="Wang D."/>
            <person name="Zhou Q."/>
        </authorList>
    </citation>
    <scope>NUCLEOTIDE SEQUENCE [LARGE SCALE GENOMIC DNA]</scope>
    <source>
        <strain evidence="16">Israel</strain>
    </source>
</reference>
<dbReference type="KEGG" id="oau:116330437"/>
<keyword evidence="2 12" id="KW-0812">Transmembrane</keyword>
<dbReference type="PANTHER" id="PTHR24100">
    <property type="entry name" value="BUTYROPHILIN"/>
    <property type="match status" value="1"/>
</dbReference>
<evidence type="ECO:0000256" key="3">
    <source>
        <dbReference type="ARBA" id="ARBA00022729"/>
    </source>
</evidence>
<dbReference type="InterPro" id="IPR013783">
    <property type="entry name" value="Ig-like_fold"/>
</dbReference>
<dbReference type="GO" id="GO:0050852">
    <property type="term" value="P:T cell receptor signaling pathway"/>
    <property type="evidence" value="ECO:0007669"/>
    <property type="project" value="TreeGrafter"/>
</dbReference>
<dbReference type="InterPro" id="IPR053896">
    <property type="entry name" value="BTN3A2-like_Ig-C"/>
</dbReference>
<dbReference type="GO" id="GO:0001817">
    <property type="term" value="P:regulation of cytokine production"/>
    <property type="evidence" value="ECO:0007669"/>
    <property type="project" value="TreeGrafter"/>
</dbReference>
<evidence type="ECO:0000256" key="1">
    <source>
        <dbReference type="ARBA" id="ARBA00004370"/>
    </source>
</evidence>
<protein>
    <recommendedName>
        <fullName evidence="14">Ig-like domain-containing protein</fullName>
    </recommendedName>
</protein>
<evidence type="ECO:0000256" key="5">
    <source>
        <dbReference type="ARBA" id="ARBA00023136"/>
    </source>
</evidence>
<evidence type="ECO:0000256" key="6">
    <source>
        <dbReference type="ARBA" id="ARBA00023157"/>
    </source>
</evidence>
<dbReference type="FunFam" id="2.60.40.10:FF:000142">
    <property type="entry name" value="V-set domain-containing T-cell activation inhibitor 1"/>
    <property type="match status" value="1"/>
</dbReference>
<dbReference type="FunFam" id="2.60.40.10:FF:000088">
    <property type="entry name" value="Butyrophilin subfamily 1 member A1"/>
    <property type="match status" value="1"/>
</dbReference>
<dbReference type="Proteomes" id="UP000472276">
    <property type="component" value="Unassembled WGS sequence"/>
</dbReference>
<dbReference type="InterPro" id="IPR003599">
    <property type="entry name" value="Ig_sub"/>
</dbReference>
<gene>
    <name evidence="15" type="primary">LOC116330437</name>
</gene>
<dbReference type="RefSeq" id="XP_039460811.1">
    <property type="nucleotide sequence ID" value="XM_039604877.1"/>
</dbReference>
<feature type="domain" description="Ig-like" evidence="14">
    <location>
        <begin position="129"/>
        <end position="232"/>
    </location>
</feature>
<dbReference type="Pfam" id="PF07686">
    <property type="entry name" value="V-set"/>
    <property type="match status" value="1"/>
</dbReference>
<dbReference type="GeneID" id="116330437"/>
<feature type="chain" id="PRO_5044326225" description="Ig-like domain-containing protein" evidence="13">
    <location>
        <begin position="29"/>
        <end position="453"/>
    </location>
</feature>
<evidence type="ECO:0000256" key="7">
    <source>
        <dbReference type="ARBA" id="ARBA00023180"/>
    </source>
</evidence>
<evidence type="ECO:0000256" key="11">
    <source>
        <dbReference type="SAM" id="MobiDB-lite"/>
    </source>
</evidence>
<organism evidence="15 16">
    <name type="scientific">Oreochromis aureus</name>
    <name type="common">Israeli tilapia</name>
    <name type="synonym">Chromis aureus</name>
    <dbReference type="NCBI Taxonomy" id="47969"/>
    <lineage>
        <taxon>Eukaryota</taxon>
        <taxon>Metazoa</taxon>
        <taxon>Chordata</taxon>
        <taxon>Craniata</taxon>
        <taxon>Vertebrata</taxon>
        <taxon>Euteleostomi</taxon>
        <taxon>Actinopterygii</taxon>
        <taxon>Neopterygii</taxon>
        <taxon>Teleostei</taxon>
        <taxon>Neoteleostei</taxon>
        <taxon>Acanthomorphata</taxon>
        <taxon>Ovalentaria</taxon>
        <taxon>Cichlomorphae</taxon>
        <taxon>Cichliformes</taxon>
        <taxon>Cichlidae</taxon>
        <taxon>African cichlids</taxon>
        <taxon>Pseudocrenilabrinae</taxon>
        <taxon>Oreochromini</taxon>
        <taxon>Oreochromis</taxon>
    </lineage>
</organism>
<dbReference type="Ensembl" id="ENSOABT00000085199.1">
    <property type="protein sequence ID" value="ENSOABP00000074949.1"/>
    <property type="gene ID" value="ENSOABG00000030556.1"/>
</dbReference>
<evidence type="ECO:0000313" key="15">
    <source>
        <dbReference type="Ensembl" id="ENSOABP00000074949.1"/>
    </source>
</evidence>
<dbReference type="Pfam" id="PF22705">
    <property type="entry name" value="C2-set_3"/>
    <property type="match status" value="1"/>
</dbReference>
<dbReference type="AlphaFoldDB" id="A0AAZ1Y4Z3"/>
<sequence length="453" mass="52035">MTPLKDKHLLVLQHVAVVLLFLIQSCGGQHQMIGPTQPVVAMIGDDIILPCHLEPTMDAVDLTVDWSRTDLKPRSVYVRREGVELLTEQNPLYTGRTSLSVNKLQCGDVSLKLSTVQLSDAGTYKCLVPKFNAETVVVLAVGSASSPVIELTNVKNEMVLECKSNGWYPEPQMLWVDSEGKPISVEPTKNVRGSDGLYSVSSKVTVEKGQSYSFTCKVQQKNISQIKEANIHVSGDLFMVQSNTAVHITVNLAVCLISIGTAVILIWKCGQKKTKRHDEDENELHQTEMEEKSHRECEEKKRLEDELQNKEEDLEHVRQTIKKLMEQKTFLKNQREKLITRIQEDKTEMKEIMKKLEIELPKTDRERKMQKRGDTKVNLEKRTEVHEELLKTTEKLMEETENIIIQMTEKKGKIEKDKEQINKHLREKEKEIEEIQKKLSEKQVRNTEQQRTE</sequence>
<dbReference type="Gene3D" id="2.60.40.10">
    <property type="entry name" value="Immunoglobulins"/>
    <property type="match status" value="2"/>
</dbReference>
<comment type="subcellular location">
    <subcellularLocation>
        <location evidence="1">Membrane</location>
    </subcellularLocation>
</comment>
<comment type="similarity">
    <text evidence="9">Belongs to the SKINT family.</text>
</comment>
<dbReference type="RefSeq" id="XP_039460807.1">
    <property type="nucleotide sequence ID" value="XM_039604873.1"/>
</dbReference>
<keyword evidence="3 13" id="KW-0732">Signal</keyword>
<dbReference type="SMART" id="SM00406">
    <property type="entry name" value="IGv"/>
    <property type="match status" value="1"/>
</dbReference>
<dbReference type="InterPro" id="IPR036179">
    <property type="entry name" value="Ig-like_dom_sf"/>
</dbReference>
<evidence type="ECO:0000256" key="12">
    <source>
        <dbReference type="SAM" id="Phobius"/>
    </source>
</evidence>
<dbReference type="GO" id="GO:0050863">
    <property type="term" value="P:regulation of T cell activation"/>
    <property type="evidence" value="ECO:0007669"/>
    <property type="project" value="UniProtKB-ARBA"/>
</dbReference>
<evidence type="ECO:0000256" key="13">
    <source>
        <dbReference type="SAM" id="SignalP"/>
    </source>
</evidence>
<evidence type="ECO:0000256" key="10">
    <source>
        <dbReference type="SAM" id="Coils"/>
    </source>
</evidence>
<dbReference type="SMART" id="SM00409">
    <property type="entry name" value="IG"/>
    <property type="match status" value="2"/>
</dbReference>
<feature type="region of interest" description="Disordered" evidence="11">
    <location>
        <begin position="276"/>
        <end position="298"/>
    </location>
</feature>
<keyword evidence="5 12" id="KW-0472">Membrane</keyword>
<evidence type="ECO:0000256" key="2">
    <source>
        <dbReference type="ARBA" id="ARBA00022692"/>
    </source>
</evidence>
<keyword evidence="7" id="KW-0325">Glycoprotein</keyword>
<feature type="transmembrane region" description="Helical" evidence="12">
    <location>
        <begin position="248"/>
        <end position="267"/>
    </location>
</feature>
<dbReference type="InterPro" id="IPR050504">
    <property type="entry name" value="IgSF_BTN/MOG"/>
</dbReference>
<dbReference type="GO" id="GO:1903037">
    <property type="term" value="P:regulation of leukocyte cell-cell adhesion"/>
    <property type="evidence" value="ECO:0007669"/>
    <property type="project" value="UniProtKB-ARBA"/>
</dbReference>
<keyword evidence="16" id="KW-1185">Reference proteome</keyword>
<keyword evidence="4 12" id="KW-1133">Transmembrane helix</keyword>
<dbReference type="GO" id="GO:0005102">
    <property type="term" value="F:signaling receptor binding"/>
    <property type="evidence" value="ECO:0007669"/>
    <property type="project" value="TreeGrafter"/>
</dbReference>
<evidence type="ECO:0000256" key="8">
    <source>
        <dbReference type="ARBA" id="ARBA00023319"/>
    </source>
</evidence>
<evidence type="ECO:0000259" key="14">
    <source>
        <dbReference type="PROSITE" id="PS50835"/>
    </source>
</evidence>
<reference evidence="15" key="3">
    <citation type="submission" date="2025-09" db="UniProtKB">
        <authorList>
            <consortium name="Ensembl"/>
        </authorList>
    </citation>
    <scope>IDENTIFICATION</scope>
</reference>
<evidence type="ECO:0000256" key="4">
    <source>
        <dbReference type="ARBA" id="ARBA00022989"/>
    </source>
</evidence>
<evidence type="ECO:0000256" key="9">
    <source>
        <dbReference type="ARBA" id="ARBA00038221"/>
    </source>
</evidence>